<proteinExistence type="predicted"/>
<dbReference type="EMBL" id="HBUE01330324">
    <property type="protein sequence ID" value="CAG6592925.1"/>
    <property type="molecule type" value="Transcribed_RNA"/>
</dbReference>
<reference evidence="1" key="1">
    <citation type="submission" date="2021-05" db="EMBL/GenBank/DDBJ databases">
        <authorList>
            <person name="Alioto T."/>
            <person name="Alioto T."/>
            <person name="Gomez Garrido J."/>
        </authorList>
    </citation>
    <scope>NUCLEOTIDE SEQUENCE</scope>
</reference>
<accession>A0A8D8HST0</accession>
<dbReference type="AlphaFoldDB" id="A0A8D8HST0"/>
<evidence type="ECO:0000313" key="1">
    <source>
        <dbReference type="EMBL" id="CAG6540854.1"/>
    </source>
</evidence>
<organism evidence="1">
    <name type="scientific">Culex pipiens</name>
    <name type="common">House mosquito</name>
    <dbReference type="NCBI Taxonomy" id="7175"/>
    <lineage>
        <taxon>Eukaryota</taxon>
        <taxon>Metazoa</taxon>
        <taxon>Ecdysozoa</taxon>
        <taxon>Arthropoda</taxon>
        <taxon>Hexapoda</taxon>
        <taxon>Insecta</taxon>
        <taxon>Pterygota</taxon>
        <taxon>Neoptera</taxon>
        <taxon>Endopterygota</taxon>
        <taxon>Diptera</taxon>
        <taxon>Nematocera</taxon>
        <taxon>Culicoidea</taxon>
        <taxon>Culicidae</taxon>
        <taxon>Culicinae</taxon>
        <taxon>Culicini</taxon>
        <taxon>Culex</taxon>
        <taxon>Culex</taxon>
    </lineage>
</organism>
<dbReference type="EMBL" id="HBUE01223657">
    <property type="protein sequence ID" value="CAG6540854.1"/>
    <property type="molecule type" value="Transcribed_RNA"/>
</dbReference>
<sequence>MVSSRIFHQMEIPHCALWPSRVLQRTNTQSCGIAAAAGYPLAQFGRRFGNAPPFPRVLETVPGAVRFTRNSLEKHDFSHPKCTQSSFFCYCEDEDGDTLLRVAAEHHGSIHRRRCTHTSAAPNAFLAPTAPIQRRSASCKTSHAPSPLLLLSPALEGSCVCTQRLD</sequence>
<protein>
    <submittedName>
        <fullName evidence="1">(northern house mosquito) hypothetical protein</fullName>
    </submittedName>
</protein>
<name>A0A8D8HST0_CULPI</name>